<proteinExistence type="predicted"/>
<keyword evidence="2" id="KW-0413">Isomerase</keyword>
<dbReference type="GO" id="GO:0016853">
    <property type="term" value="F:isomerase activity"/>
    <property type="evidence" value="ECO:0007669"/>
    <property type="project" value="UniProtKB-KW"/>
</dbReference>
<keyword evidence="3" id="KW-1185">Reference proteome</keyword>
<gene>
    <name evidence="2" type="primary">iolI</name>
    <name evidence="2" type="ORF">HC660_38870</name>
</gene>
<dbReference type="Gene3D" id="3.20.20.150">
    <property type="entry name" value="Divalent-metal-dependent TIM barrel enzymes"/>
    <property type="match status" value="1"/>
</dbReference>
<protein>
    <submittedName>
        <fullName evidence="2">Inosose isomerase</fullName>
    </submittedName>
</protein>
<name>A0ABX6M2G6_BACMO</name>
<dbReference type="PANTHER" id="PTHR12110">
    <property type="entry name" value="HYDROXYPYRUVATE ISOMERASE"/>
    <property type="match status" value="1"/>
</dbReference>
<dbReference type="Proteomes" id="UP000501048">
    <property type="component" value="Chromosome"/>
</dbReference>
<organism evidence="2 3">
    <name type="scientific">Bacillus mojavensis</name>
    <dbReference type="NCBI Taxonomy" id="72360"/>
    <lineage>
        <taxon>Bacteria</taxon>
        <taxon>Bacillati</taxon>
        <taxon>Bacillota</taxon>
        <taxon>Bacilli</taxon>
        <taxon>Bacillales</taxon>
        <taxon>Bacillaceae</taxon>
        <taxon>Bacillus</taxon>
    </lineage>
</organism>
<dbReference type="InterPro" id="IPR050312">
    <property type="entry name" value="IolE/XylAMocC-like"/>
</dbReference>
<feature type="domain" description="Xylose isomerase-like TIM barrel" evidence="1">
    <location>
        <begin position="41"/>
        <end position="281"/>
    </location>
</feature>
<accession>A0ABX6M2G6</accession>
<dbReference type="PANTHER" id="PTHR12110:SF21">
    <property type="entry name" value="XYLOSE ISOMERASE-LIKE TIM BARREL DOMAIN-CONTAINING PROTEIN"/>
    <property type="match status" value="1"/>
</dbReference>
<dbReference type="EMBL" id="CP051464">
    <property type="protein sequence ID" value="QJC98334.1"/>
    <property type="molecule type" value="Genomic_DNA"/>
</dbReference>
<evidence type="ECO:0000313" key="3">
    <source>
        <dbReference type="Proteomes" id="UP000501048"/>
    </source>
</evidence>
<dbReference type="Pfam" id="PF01261">
    <property type="entry name" value="AP_endonuc_2"/>
    <property type="match status" value="1"/>
</dbReference>
<evidence type="ECO:0000313" key="2">
    <source>
        <dbReference type="EMBL" id="QJC98334.1"/>
    </source>
</evidence>
<sequence length="299" mass="33945">MANSLPAELPSYQKLQMGESGMKLCFNEATTLENSNLKQDVELCEKHGYDYIEIRTMDKLPEYLKDHSLADLAEYFQTHHIKPLALNALVFFNNRDEKGRNEIIAEFKDMMETCKTLGVKYVVAVPLVTEQKIIKEEIKKSSVEVLTELSDIAEPYGVKIALEFVGHPQCTVNTFEQAYDIVNTVERDNVGLVLDSFHFHAMGSNIESLKQADGKKIFIYHIDDTEDFPIGFLTDEDRVWPGHGAIDLDAHLSALKEIGFSDVVSVELFRPEYYKLSAEEAIQTAKKTTVDVVSKYFNM</sequence>
<dbReference type="InterPro" id="IPR013022">
    <property type="entry name" value="Xyl_isomerase-like_TIM-brl"/>
</dbReference>
<dbReference type="InterPro" id="IPR036237">
    <property type="entry name" value="Xyl_isomerase-like_sf"/>
</dbReference>
<dbReference type="SUPFAM" id="SSF51658">
    <property type="entry name" value="Xylose isomerase-like"/>
    <property type="match status" value="1"/>
</dbReference>
<reference evidence="2 3" key="1">
    <citation type="submission" date="2020-04" db="EMBL/GenBank/DDBJ databases">
        <title>Plant growth promoting and environmental Bacillus: genomic and epigenetic comparison.</title>
        <authorList>
            <person name="Reva O.N."/>
            <person name="Lutz S."/>
            <person name="Ahrens C.H."/>
        </authorList>
    </citation>
    <scope>NUCLEOTIDE SEQUENCE [LARGE SCALE GENOMIC DNA]</scope>
    <source>
        <strain evidence="2 3">UCMB5075</strain>
    </source>
</reference>
<evidence type="ECO:0000259" key="1">
    <source>
        <dbReference type="Pfam" id="PF01261"/>
    </source>
</evidence>